<keyword evidence="3" id="KW-0141">cGMP biosynthesis</keyword>
<dbReference type="EMBL" id="OC317017">
    <property type="protein sequence ID" value="CAD7394585.1"/>
    <property type="molecule type" value="Genomic_DNA"/>
</dbReference>
<evidence type="ECO:0000256" key="3">
    <source>
        <dbReference type="ARBA" id="ARBA00023293"/>
    </source>
</evidence>
<sequence length="466" mass="53001">MEKLPAPGLRKLEWSTTNLGNLVQFQMKCTRICMEGESKTMLEKSVSVHPTRFDLSVIGLVYCGNGALDNLAPEEGKGLEYGEEIWREILERAGCKYTVFNTHQIYPDNLVPNLAAASAEVTGPGATAEQFMEFFGRCFVRFFSNFGYDQTIKATGRYFSDFLQSVDNIHLQMRFTYPKMKSPSMYITHVDPEGVVLVYRSTRQGFIQYFMGQIYHIAEELYSTYYSLQNVLSSGQLYQIAEELYNTYCSLQNVLSSGQLYQIAEELYNTQLAIKVLEENTSAPGSRKVLVKFRLDFDNREFVFSKTASRSNLERLELPPVSCSVLMKMFPFGLVYNKDMKVLAVGEKLLQVGIRGEFRFRPGVDKPVDGRSCGNFQSTLIENLLNIWGNHKVCILSVFFYLFTCAGRSKTKKISNDRPENNARRNVLFEPTEPARASVSDTFTPQQSAAQQRKTQKASREKNQGN</sequence>
<feature type="compositionally biased region" description="Basic and acidic residues" evidence="4">
    <location>
        <begin position="414"/>
        <end position="423"/>
    </location>
</feature>
<evidence type="ECO:0000259" key="6">
    <source>
        <dbReference type="Pfam" id="PF07701"/>
    </source>
</evidence>
<protein>
    <recommendedName>
        <fullName evidence="1">guanylate cyclase</fullName>
        <ecNumber evidence="1">4.6.1.2</ecNumber>
    </recommendedName>
</protein>
<dbReference type="Pfam" id="PF07700">
    <property type="entry name" value="HNOB"/>
    <property type="match status" value="1"/>
</dbReference>
<dbReference type="SUPFAM" id="SSF111126">
    <property type="entry name" value="Ligand-binding domain in the NO signalling and Golgi transport"/>
    <property type="match status" value="1"/>
</dbReference>
<dbReference type="InterPro" id="IPR038158">
    <property type="entry name" value="H-NOX_domain_sf"/>
</dbReference>
<organism evidence="7">
    <name type="scientific">Timema cristinae</name>
    <name type="common">Walking stick</name>
    <dbReference type="NCBI Taxonomy" id="61476"/>
    <lineage>
        <taxon>Eukaryota</taxon>
        <taxon>Metazoa</taxon>
        <taxon>Ecdysozoa</taxon>
        <taxon>Arthropoda</taxon>
        <taxon>Hexapoda</taxon>
        <taxon>Insecta</taxon>
        <taxon>Pterygota</taxon>
        <taxon>Neoptera</taxon>
        <taxon>Polyneoptera</taxon>
        <taxon>Phasmatodea</taxon>
        <taxon>Timematodea</taxon>
        <taxon>Timematoidea</taxon>
        <taxon>Timematidae</taxon>
        <taxon>Timema</taxon>
    </lineage>
</organism>
<reference evidence="7" key="1">
    <citation type="submission" date="2020-11" db="EMBL/GenBank/DDBJ databases">
        <authorList>
            <person name="Tran Van P."/>
        </authorList>
    </citation>
    <scope>NUCLEOTIDE SEQUENCE</scope>
</reference>
<accession>A0A7R9CDC5</accession>
<evidence type="ECO:0000256" key="1">
    <source>
        <dbReference type="ARBA" id="ARBA00012202"/>
    </source>
</evidence>
<dbReference type="GO" id="GO:0004383">
    <property type="term" value="F:guanylate cyclase activity"/>
    <property type="evidence" value="ECO:0007669"/>
    <property type="project" value="UniProtKB-EC"/>
</dbReference>
<evidence type="ECO:0000256" key="4">
    <source>
        <dbReference type="SAM" id="MobiDB-lite"/>
    </source>
</evidence>
<dbReference type="Pfam" id="PF07701">
    <property type="entry name" value="HNOBA"/>
    <property type="match status" value="1"/>
</dbReference>
<dbReference type="GO" id="GO:0020037">
    <property type="term" value="F:heme binding"/>
    <property type="evidence" value="ECO:0007669"/>
    <property type="project" value="InterPro"/>
</dbReference>
<dbReference type="InterPro" id="IPR011644">
    <property type="entry name" value="Heme_NO-bd"/>
</dbReference>
<feature type="domain" description="Haem NO binding associated" evidence="6">
    <location>
        <begin position="320"/>
        <end position="352"/>
    </location>
</feature>
<dbReference type="PANTHER" id="PTHR45655">
    <property type="entry name" value="GUANYLATE CYCLASE SOLUBLE SUBUNIT BETA-2"/>
    <property type="match status" value="1"/>
</dbReference>
<dbReference type="AlphaFoldDB" id="A0A7R9CDC5"/>
<dbReference type="InterPro" id="IPR011645">
    <property type="entry name" value="HNOB_dom_associated"/>
</dbReference>
<dbReference type="GO" id="GO:0019934">
    <property type="term" value="P:cGMP-mediated signaling"/>
    <property type="evidence" value="ECO:0007669"/>
    <property type="project" value="TreeGrafter"/>
</dbReference>
<name>A0A7R9CDC5_TIMCR</name>
<keyword evidence="2" id="KW-0547">Nucleotide-binding</keyword>
<proteinExistence type="predicted"/>
<evidence type="ECO:0000259" key="5">
    <source>
        <dbReference type="Pfam" id="PF07700"/>
    </source>
</evidence>
<dbReference type="GO" id="GO:0000166">
    <property type="term" value="F:nucleotide binding"/>
    <property type="evidence" value="ECO:0007669"/>
    <property type="project" value="UniProtKB-KW"/>
</dbReference>
<dbReference type="EC" id="4.6.1.2" evidence="1"/>
<dbReference type="GO" id="GO:0070482">
    <property type="term" value="P:response to oxygen levels"/>
    <property type="evidence" value="ECO:0007669"/>
    <property type="project" value="TreeGrafter"/>
</dbReference>
<gene>
    <name evidence="7" type="ORF">TCEB3V08_LOCUS2507</name>
</gene>
<dbReference type="InterPro" id="IPR024096">
    <property type="entry name" value="NO_sig/Golgi_transp_ligand-bd"/>
</dbReference>
<dbReference type="GO" id="GO:0008074">
    <property type="term" value="C:guanylate cyclase complex, soluble"/>
    <property type="evidence" value="ECO:0007669"/>
    <property type="project" value="TreeGrafter"/>
</dbReference>
<dbReference type="PANTHER" id="PTHR45655:SF5">
    <property type="entry name" value="SOLUBLE GUANYLATE CYCLASE 89DA-RELATED"/>
    <property type="match status" value="1"/>
</dbReference>
<evidence type="ECO:0000256" key="2">
    <source>
        <dbReference type="ARBA" id="ARBA00022741"/>
    </source>
</evidence>
<dbReference type="Gene3D" id="3.90.1520.10">
    <property type="entry name" value="H-NOX domain"/>
    <property type="match status" value="1"/>
</dbReference>
<evidence type="ECO:0000313" key="7">
    <source>
        <dbReference type="EMBL" id="CAD7394585.1"/>
    </source>
</evidence>
<feature type="region of interest" description="Disordered" evidence="4">
    <location>
        <begin position="412"/>
        <end position="466"/>
    </location>
</feature>
<feature type="domain" description="Heme NO-binding" evidence="5">
    <location>
        <begin position="80"/>
        <end position="224"/>
    </location>
</feature>
<feature type="compositionally biased region" description="Polar residues" evidence="4">
    <location>
        <begin position="439"/>
        <end position="453"/>
    </location>
</feature>